<evidence type="ECO:0000256" key="5">
    <source>
        <dbReference type="ARBA" id="ARBA00022989"/>
    </source>
</evidence>
<dbReference type="GO" id="GO:0016020">
    <property type="term" value="C:membrane"/>
    <property type="evidence" value="ECO:0007669"/>
    <property type="project" value="UniProtKB-SubCell"/>
</dbReference>
<evidence type="ECO:0000256" key="2">
    <source>
        <dbReference type="ARBA" id="ARBA00010992"/>
    </source>
</evidence>
<keyword evidence="5 8" id="KW-1133">Transmembrane helix</keyword>
<feature type="transmembrane region" description="Helical" evidence="8">
    <location>
        <begin position="312"/>
        <end position="329"/>
    </location>
</feature>
<reference evidence="10 11" key="1">
    <citation type="journal article" date="2018" name="IMA Fungus">
        <title>IMA Genome-F 10: Nine draft genome sequences of Claviceps purpurea s.lat., including C. arundinis, C. humidiphila, and C. cf. spartinae, pseudomolecules for the pitch canker pathogen Fusarium circinatum, draft genome of Davidsoniella eucalypti, Grosmannia galeiformis, Quambalaria eucalypti, and Teratosphaeria destructans.</title>
        <authorList>
            <person name="Wingfield B.D."/>
            <person name="Liu M."/>
            <person name="Nguyen H.D."/>
            <person name="Lane F.A."/>
            <person name="Morgan S.W."/>
            <person name="De Vos L."/>
            <person name="Wilken P.M."/>
            <person name="Duong T.A."/>
            <person name="Aylward J."/>
            <person name="Coetzee M.P."/>
            <person name="Dadej K."/>
            <person name="De Beer Z.W."/>
            <person name="Findlay W."/>
            <person name="Havenga M."/>
            <person name="Kolarik M."/>
            <person name="Menzies J.G."/>
            <person name="Naidoo K."/>
            <person name="Pochopski O."/>
            <person name="Shoukouhi P."/>
            <person name="Santana Q.C."/>
            <person name="Seifert K.A."/>
            <person name="Soal N."/>
            <person name="Steenkamp E.T."/>
            <person name="Tatham C.T."/>
            <person name="van der Nest M.A."/>
            <person name="Wingfield M.J."/>
        </authorList>
    </citation>
    <scope>NUCLEOTIDE SEQUENCE [LARGE SCALE GENOMIC DNA]</scope>
    <source>
        <strain evidence="10">CMW44962</strain>
    </source>
</reference>
<dbReference type="InterPro" id="IPR005829">
    <property type="entry name" value="Sugar_transporter_CS"/>
</dbReference>
<dbReference type="OrthoDB" id="2544694at2759"/>
<evidence type="ECO:0000313" key="11">
    <source>
        <dbReference type="Proteomes" id="UP001138500"/>
    </source>
</evidence>
<feature type="transmembrane region" description="Helical" evidence="8">
    <location>
        <begin position="55"/>
        <end position="77"/>
    </location>
</feature>
<feature type="transmembrane region" description="Helical" evidence="8">
    <location>
        <begin position="410"/>
        <end position="431"/>
    </location>
</feature>
<dbReference type="SUPFAM" id="SSF103473">
    <property type="entry name" value="MFS general substrate transporter"/>
    <property type="match status" value="1"/>
</dbReference>
<evidence type="ECO:0000256" key="6">
    <source>
        <dbReference type="ARBA" id="ARBA00023136"/>
    </source>
</evidence>
<dbReference type="SUPFAM" id="SSF52833">
    <property type="entry name" value="Thioredoxin-like"/>
    <property type="match status" value="1"/>
</dbReference>
<feature type="transmembrane region" description="Helical" evidence="8">
    <location>
        <begin position="84"/>
        <end position="107"/>
    </location>
</feature>
<comment type="subcellular location">
    <subcellularLocation>
        <location evidence="1">Membrane</location>
        <topology evidence="1">Multi-pass membrane protein</topology>
    </subcellularLocation>
</comment>
<feature type="transmembrane region" description="Helical" evidence="8">
    <location>
        <begin position="156"/>
        <end position="175"/>
    </location>
</feature>
<gene>
    <name evidence="10" type="ORF">Tdes44962_MAKER00086</name>
</gene>
<organism evidence="10 11">
    <name type="scientific">Teratosphaeria destructans</name>
    <dbReference type="NCBI Taxonomy" id="418781"/>
    <lineage>
        <taxon>Eukaryota</taxon>
        <taxon>Fungi</taxon>
        <taxon>Dikarya</taxon>
        <taxon>Ascomycota</taxon>
        <taxon>Pezizomycotina</taxon>
        <taxon>Dothideomycetes</taxon>
        <taxon>Dothideomycetidae</taxon>
        <taxon>Mycosphaerellales</taxon>
        <taxon>Teratosphaeriaceae</taxon>
        <taxon>Teratosphaeria</taxon>
    </lineage>
</organism>
<dbReference type="InterPro" id="IPR012882">
    <property type="entry name" value="Fmp46"/>
</dbReference>
<dbReference type="Pfam" id="PF00083">
    <property type="entry name" value="Sugar_tr"/>
    <property type="match status" value="1"/>
</dbReference>
<dbReference type="InterPro" id="IPR050360">
    <property type="entry name" value="MFS_Sugar_Transporters"/>
</dbReference>
<dbReference type="AlphaFoldDB" id="A0A9W7T3D7"/>
<accession>A0A9W7T3D7</accession>
<feature type="transmembrane region" description="Helical" evidence="8">
    <location>
        <begin position="12"/>
        <end position="28"/>
    </location>
</feature>
<dbReference type="InterPro" id="IPR020846">
    <property type="entry name" value="MFS_dom"/>
</dbReference>
<comment type="caution">
    <text evidence="10">The sequence shown here is derived from an EMBL/GenBank/DDBJ whole genome shotgun (WGS) entry which is preliminary data.</text>
</comment>
<dbReference type="PANTHER" id="PTHR48022:SF68">
    <property type="entry name" value="MAJOR FACILITATOR SUPERFAMILY (MFS) PROFILE DOMAIN-CONTAINING PROTEIN-RELATED"/>
    <property type="match status" value="1"/>
</dbReference>
<keyword evidence="3" id="KW-0813">Transport</keyword>
<dbReference type="InterPro" id="IPR003663">
    <property type="entry name" value="Sugar/inositol_transpt"/>
</dbReference>
<dbReference type="NCBIfam" id="TIGR00879">
    <property type="entry name" value="SP"/>
    <property type="match status" value="1"/>
</dbReference>
<dbReference type="Proteomes" id="UP001138500">
    <property type="component" value="Unassembled WGS sequence"/>
</dbReference>
<protein>
    <submittedName>
        <fullName evidence="10">Sugar transporter TC2A11 family</fullName>
    </submittedName>
</protein>
<sequence>MDKVKSFFKDKKAQVVLFSSTAIALYGYDQGMMSLINTNYDYLSTMGIEEEDPQVGVIVSVYYLGCAVGAVFFSWLADKYGRKPALFGCLATASLGNLIMFIAGLGYSRGALAVMYLGRVIMGLGVGGVDSVVPVYSSELSEDDSRGKALAQEFQANIFGLNMAFAINLAVTVALGKQNQWAWRTPIITMQVYPLSLLAIFESLPESPRWLMFHEKKEEAKQSLTKILGEEEGNKKLEELGESAQQEGGEKIGYKDMLNPKHPQFHPTMITVMGQVNQALTGYGAVSVYGPQIFELLGYGTRKSEFLTQGNYISYFFLMTFAWLLIDAVGRRKLLLWGSTALTICFFLLTLFGGLAMNAEQLHLTPEGVAIPGVISLFIATGAFGIGWLSPVWLIPTEIYPTTSRAQGTAISVIIWGLANFAVTLLTPILFNNLNYWIFLVFALANTFAGIWTYVYLPESGGRSFEENQEFFDAASEEKSWRVHKVKKGEWKYMPYKKDGETQPLLQRVADQHRGILTATEAACDVNSSGPSSELNAGSFTWLDHALSSERSNTSEPQTGKMSFFKKLFKETGVKDVITLFHAPSSPASMRVHTILKQANAHSVSNATEDQASDHSKQSKLERTEFELDVREEAPTPEQLKTILEYLGPSRAGVVVKDATGSSDAMRKFNATPQVFQRPVTVDWNHGRAVAGDDESEIMKLIKTLPKETDKV</sequence>
<dbReference type="EMBL" id="RIBY02000001">
    <property type="protein sequence ID" value="KAH9845876.1"/>
    <property type="molecule type" value="Genomic_DNA"/>
</dbReference>
<evidence type="ECO:0000256" key="7">
    <source>
        <dbReference type="SAM" id="MobiDB-lite"/>
    </source>
</evidence>
<feature type="region of interest" description="Disordered" evidence="7">
    <location>
        <begin position="601"/>
        <end position="620"/>
    </location>
</feature>
<dbReference type="InterPro" id="IPR036249">
    <property type="entry name" value="Thioredoxin-like_sf"/>
</dbReference>
<dbReference type="PRINTS" id="PR00171">
    <property type="entry name" value="SUGRTRNSPORT"/>
</dbReference>
<evidence type="ECO:0000256" key="8">
    <source>
        <dbReference type="SAM" id="Phobius"/>
    </source>
</evidence>
<evidence type="ECO:0000256" key="4">
    <source>
        <dbReference type="ARBA" id="ARBA00022692"/>
    </source>
</evidence>
<dbReference type="GO" id="GO:0005739">
    <property type="term" value="C:mitochondrion"/>
    <property type="evidence" value="ECO:0007669"/>
    <property type="project" value="InterPro"/>
</dbReference>
<dbReference type="PROSITE" id="PS00217">
    <property type="entry name" value="SUGAR_TRANSPORT_2"/>
    <property type="match status" value="1"/>
</dbReference>
<keyword evidence="10" id="KW-0762">Sugar transport</keyword>
<evidence type="ECO:0000313" key="10">
    <source>
        <dbReference type="EMBL" id="KAH9845876.1"/>
    </source>
</evidence>
<keyword evidence="11" id="KW-1185">Reference proteome</keyword>
<feature type="transmembrane region" description="Helical" evidence="8">
    <location>
        <begin position="436"/>
        <end position="457"/>
    </location>
</feature>
<evidence type="ECO:0000259" key="9">
    <source>
        <dbReference type="PROSITE" id="PS50850"/>
    </source>
</evidence>
<keyword evidence="6 8" id="KW-0472">Membrane</keyword>
<proteinExistence type="inferred from homology"/>
<dbReference type="PROSITE" id="PS51353">
    <property type="entry name" value="ARSC"/>
    <property type="match status" value="1"/>
</dbReference>
<feature type="compositionally biased region" description="Polar residues" evidence="7">
    <location>
        <begin position="601"/>
        <end position="610"/>
    </location>
</feature>
<dbReference type="InterPro" id="IPR036259">
    <property type="entry name" value="MFS_trans_sf"/>
</dbReference>
<reference evidence="10 11" key="2">
    <citation type="journal article" date="2021" name="Curr. Genet.">
        <title>Genetic response to nitrogen starvation in the aggressive Eucalyptus foliar pathogen Teratosphaeria destructans.</title>
        <authorList>
            <person name="Havenga M."/>
            <person name="Wingfield B.D."/>
            <person name="Wingfield M.J."/>
            <person name="Dreyer L.L."/>
            <person name="Roets F."/>
            <person name="Aylward J."/>
        </authorList>
    </citation>
    <scope>NUCLEOTIDE SEQUENCE [LARGE SCALE GENOMIC DNA]</scope>
    <source>
        <strain evidence="10">CMW44962</strain>
    </source>
</reference>
<evidence type="ECO:0000256" key="3">
    <source>
        <dbReference type="ARBA" id="ARBA00022448"/>
    </source>
</evidence>
<dbReference type="Gene3D" id="3.40.30.10">
    <property type="entry name" value="Glutaredoxin"/>
    <property type="match status" value="1"/>
</dbReference>
<feature type="domain" description="Major facilitator superfamily (MFS) profile" evidence="9">
    <location>
        <begin position="15"/>
        <end position="461"/>
    </location>
</feature>
<dbReference type="Gene3D" id="1.20.1250.20">
    <property type="entry name" value="MFS general substrate transporter like domains"/>
    <property type="match status" value="1"/>
</dbReference>
<dbReference type="GO" id="GO:0016491">
    <property type="term" value="F:oxidoreductase activity"/>
    <property type="evidence" value="ECO:0007669"/>
    <property type="project" value="InterPro"/>
</dbReference>
<dbReference type="InterPro" id="IPR005828">
    <property type="entry name" value="MFS_sugar_transport-like"/>
</dbReference>
<feature type="transmembrane region" description="Helical" evidence="8">
    <location>
        <begin position="369"/>
        <end position="390"/>
    </location>
</feature>
<dbReference type="Pfam" id="PF07955">
    <property type="entry name" value="DUF1687"/>
    <property type="match status" value="1"/>
</dbReference>
<comment type="similarity">
    <text evidence="2">Belongs to the major facilitator superfamily. Sugar transporter (TC 2.A.1.1) family.</text>
</comment>
<dbReference type="PROSITE" id="PS50850">
    <property type="entry name" value="MFS"/>
    <property type="match status" value="1"/>
</dbReference>
<dbReference type="InterPro" id="IPR006660">
    <property type="entry name" value="Arsenate_reductase-like"/>
</dbReference>
<dbReference type="PANTHER" id="PTHR48022">
    <property type="entry name" value="PLASTIDIC GLUCOSE TRANSPORTER 4"/>
    <property type="match status" value="1"/>
</dbReference>
<dbReference type="GO" id="GO:0005351">
    <property type="term" value="F:carbohydrate:proton symporter activity"/>
    <property type="evidence" value="ECO:0007669"/>
    <property type="project" value="TreeGrafter"/>
</dbReference>
<evidence type="ECO:0000256" key="1">
    <source>
        <dbReference type="ARBA" id="ARBA00004141"/>
    </source>
</evidence>
<name>A0A9W7T3D7_9PEZI</name>
<feature type="transmembrane region" description="Helical" evidence="8">
    <location>
        <begin position="335"/>
        <end position="357"/>
    </location>
</feature>
<keyword evidence="4 8" id="KW-0812">Transmembrane</keyword>